<proteinExistence type="predicted"/>
<sequence>MKSYAETVAPCPHWGDENITADQVIRAALVNAQEQFERMHASMRADMTMERGTAAYESALRQTLVYTTNFITHSIVADLFNTIQRLALDEADAIASTFVARSESGDYYPEAIWDWMTASGIDPERIRTETIAAIAAEKSK</sequence>
<dbReference type="OrthoDB" id="5124489at2"/>
<gene>
    <name evidence="1" type="ORF">E3T49_13185</name>
</gene>
<dbReference type="EMBL" id="SOHA01000039">
    <property type="protein sequence ID" value="TFD27491.1"/>
    <property type="molecule type" value="Genomic_DNA"/>
</dbReference>
<reference evidence="1 2" key="1">
    <citation type="submission" date="2019-03" db="EMBL/GenBank/DDBJ databases">
        <title>Genomics of glacier-inhabiting Cryobacterium strains.</title>
        <authorList>
            <person name="Liu Q."/>
            <person name="Xin Y.-H."/>
        </authorList>
    </citation>
    <scope>NUCLEOTIDE SEQUENCE [LARGE SCALE GENOMIC DNA]</scope>
    <source>
        <strain evidence="1 2">TMT1-51</strain>
    </source>
</reference>
<evidence type="ECO:0000313" key="2">
    <source>
        <dbReference type="Proteomes" id="UP000297472"/>
    </source>
</evidence>
<protein>
    <submittedName>
        <fullName evidence="1">Uncharacterized protein</fullName>
    </submittedName>
</protein>
<name>A0A4Y8JU95_9MICO</name>
<comment type="caution">
    <text evidence="1">The sequence shown here is derived from an EMBL/GenBank/DDBJ whole genome shotgun (WGS) entry which is preliminary data.</text>
</comment>
<organism evidence="1 2">
    <name type="scientific">Cryobacterium cryoconiti</name>
    <dbReference type="NCBI Taxonomy" id="1259239"/>
    <lineage>
        <taxon>Bacteria</taxon>
        <taxon>Bacillati</taxon>
        <taxon>Actinomycetota</taxon>
        <taxon>Actinomycetes</taxon>
        <taxon>Micrococcales</taxon>
        <taxon>Microbacteriaceae</taxon>
        <taxon>Cryobacterium</taxon>
    </lineage>
</organism>
<accession>A0A4Y8JU95</accession>
<evidence type="ECO:0000313" key="1">
    <source>
        <dbReference type="EMBL" id="TFD27491.1"/>
    </source>
</evidence>
<dbReference type="Proteomes" id="UP000297472">
    <property type="component" value="Unassembled WGS sequence"/>
</dbReference>
<dbReference type="AlphaFoldDB" id="A0A4Y8JU95"/>
<keyword evidence="2" id="KW-1185">Reference proteome</keyword>